<comment type="caution">
    <text evidence="1">The sequence shown here is derived from an EMBL/GenBank/DDBJ whole genome shotgun (WGS) entry which is preliminary data.</text>
</comment>
<reference evidence="1" key="1">
    <citation type="submission" date="2023-07" db="EMBL/GenBank/DDBJ databases">
        <title>draft genome sequence of fig (Ficus carica).</title>
        <authorList>
            <person name="Takahashi T."/>
            <person name="Nishimura K."/>
        </authorList>
    </citation>
    <scope>NUCLEOTIDE SEQUENCE</scope>
</reference>
<protein>
    <submittedName>
        <fullName evidence="1">Uncharacterized protein</fullName>
    </submittedName>
</protein>
<dbReference type="Proteomes" id="UP001187192">
    <property type="component" value="Unassembled WGS sequence"/>
</dbReference>
<accession>A0AA87ZJD3</accession>
<evidence type="ECO:0000313" key="1">
    <source>
        <dbReference type="EMBL" id="GMN34040.1"/>
    </source>
</evidence>
<gene>
    <name evidence="1" type="ORF">TIFTF001_004473</name>
</gene>
<evidence type="ECO:0000313" key="2">
    <source>
        <dbReference type="Proteomes" id="UP001187192"/>
    </source>
</evidence>
<dbReference type="AlphaFoldDB" id="A0AA87ZJD3"/>
<name>A0AA87ZJD3_FICCA</name>
<proteinExistence type="predicted"/>
<keyword evidence="2" id="KW-1185">Reference proteome</keyword>
<sequence length="43" mass="4973">MMAPLDDQSKEGVVVMKVTQNLGYNNSTLFELYERSWCARMTD</sequence>
<dbReference type="EMBL" id="BTGU01000004">
    <property type="protein sequence ID" value="GMN34040.1"/>
    <property type="molecule type" value="Genomic_DNA"/>
</dbReference>
<organism evidence="1 2">
    <name type="scientific">Ficus carica</name>
    <name type="common">Common fig</name>
    <dbReference type="NCBI Taxonomy" id="3494"/>
    <lineage>
        <taxon>Eukaryota</taxon>
        <taxon>Viridiplantae</taxon>
        <taxon>Streptophyta</taxon>
        <taxon>Embryophyta</taxon>
        <taxon>Tracheophyta</taxon>
        <taxon>Spermatophyta</taxon>
        <taxon>Magnoliopsida</taxon>
        <taxon>eudicotyledons</taxon>
        <taxon>Gunneridae</taxon>
        <taxon>Pentapetalae</taxon>
        <taxon>rosids</taxon>
        <taxon>fabids</taxon>
        <taxon>Rosales</taxon>
        <taxon>Moraceae</taxon>
        <taxon>Ficeae</taxon>
        <taxon>Ficus</taxon>
    </lineage>
</organism>